<dbReference type="EMBL" id="QZEI01000010">
    <property type="protein sequence ID" value="RLV60912.1"/>
    <property type="molecule type" value="Genomic_DNA"/>
</dbReference>
<evidence type="ECO:0000256" key="1">
    <source>
        <dbReference type="SAM" id="SignalP"/>
    </source>
</evidence>
<dbReference type="InterPro" id="IPR033413">
    <property type="entry name" value="DUF5117"/>
</dbReference>
<comment type="caution">
    <text evidence="4">The sequence shown here is derived from an EMBL/GenBank/DDBJ whole genome shotgun (WGS) entry which is preliminary data.</text>
</comment>
<dbReference type="InterPro" id="IPR034032">
    <property type="entry name" value="Zn_MMP-like_bac"/>
</dbReference>
<accession>A0A3L8Q2Z0</accession>
<keyword evidence="1" id="KW-0732">Signal</keyword>
<evidence type="ECO:0000259" key="2">
    <source>
        <dbReference type="Pfam" id="PF16313"/>
    </source>
</evidence>
<name>A0A3L8Q2Z0_9GAMM</name>
<keyword evidence="5" id="KW-1185">Reference proteome</keyword>
<organism evidence="4 5">
    <name type="scientific">Parashewanella curva</name>
    <dbReference type="NCBI Taxonomy" id="2338552"/>
    <lineage>
        <taxon>Bacteria</taxon>
        <taxon>Pseudomonadati</taxon>
        <taxon>Pseudomonadota</taxon>
        <taxon>Gammaproteobacteria</taxon>
        <taxon>Alteromonadales</taxon>
        <taxon>Shewanellaceae</taxon>
        <taxon>Parashewanella</taxon>
    </lineage>
</organism>
<dbReference type="PANTHER" id="PTHR38478:SF1">
    <property type="entry name" value="ZINC DEPENDENT METALLOPROTEASE DOMAIN LIPOPROTEIN"/>
    <property type="match status" value="1"/>
</dbReference>
<feature type="domain" description="DUF5117" evidence="3">
    <location>
        <begin position="84"/>
        <end position="273"/>
    </location>
</feature>
<dbReference type="OrthoDB" id="9776599at2"/>
<dbReference type="Pfam" id="PF17148">
    <property type="entry name" value="DUF5117"/>
    <property type="match status" value="1"/>
</dbReference>
<feature type="domain" description="EcxA zinc-binding" evidence="2">
    <location>
        <begin position="400"/>
        <end position="704"/>
    </location>
</feature>
<reference evidence="4 5" key="1">
    <citation type="submission" date="2018-09" db="EMBL/GenBank/DDBJ databases">
        <title>Phylogeny of the Shewanellaceae, and recommendation for two new genera, Pseudoshewanella and Parashewanella.</title>
        <authorList>
            <person name="Wang G."/>
        </authorList>
    </citation>
    <scope>NUCLEOTIDE SEQUENCE [LARGE SCALE GENOMIC DNA]</scope>
    <source>
        <strain evidence="4 5">C51</strain>
    </source>
</reference>
<dbReference type="Pfam" id="PF16313">
    <property type="entry name" value="DUF4953"/>
    <property type="match status" value="1"/>
</dbReference>
<proteinExistence type="predicted"/>
<dbReference type="CDD" id="cd04276">
    <property type="entry name" value="ZnMc_MMP_like_2"/>
    <property type="match status" value="1"/>
</dbReference>
<dbReference type="AlphaFoldDB" id="A0A3L8Q2Z0"/>
<dbReference type="Gene3D" id="3.40.390.10">
    <property type="entry name" value="Collagenase (Catalytic Domain)"/>
    <property type="match status" value="1"/>
</dbReference>
<feature type="chain" id="PRO_5018286763" evidence="1">
    <location>
        <begin position="25"/>
        <end position="799"/>
    </location>
</feature>
<dbReference type="InterPro" id="IPR024079">
    <property type="entry name" value="MetalloPept_cat_dom_sf"/>
</dbReference>
<dbReference type="RefSeq" id="WP_121837816.1">
    <property type="nucleotide sequence ID" value="NZ_ML014759.1"/>
</dbReference>
<dbReference type="InterPro" id="IPR032534">
    <property type="entry name" value="EcxA_zinc-bd"/>
</dbReference>
<evidence type="ECO:0000259" key="3">
    <source>
        <dbReference type="Pfam" id="PF17148"/>
    </source>
</evidence>
<evidence type="ECO:0000313" key="4">
    <source>
        <dbReference type="EMBL" id="RLV60912.1"/>
    </source>
</evidence>
<dbReference type="Proteomes" id="UP000281474">
    <property type="component" value="Unassembled WGS sequence"/>
</dbReference>
<dbReference type="SUPFAM" id="SSF55486">
    <property type="entry name" value="Metalloproteases ('zincins'), catalytic domain"/>
    <property type="match status" value="1"/>
</dbReference>
<feature type="signal peptide" evidence="1">
    <location>
        <begin position="1"/>
        <end position="24"/>
    </location>
</feature>
<sequence length="799" mass="88629">MKLSSRLAVGIFIATSSYSTVTHAAIDVAAAQQQQDSSQTFYQLKFDDDSGDLLLNVEKLNQPFLLVTSLVQGVGSNDIGLDRGQLGTTRLVQFERYGRDLVLKQLNTKYRADSDNPAEQQAVKDAFADSILWRGKIVDGKQPKVAINDLVVNDLHGVAARLKNTGQGSYQLAKGLSLVEPKSIKIFPKNADVDVLLTFTSNKPGNYAWQVTPDAKKLTLKMRYSMVALPEAGYQSRAYDPRSGYLSGSYMDYAQPIDKPITQRYLLRHRLEKVNPGSAPSKVKKPIVYYLDRGAPEPIRSALLEGARWWSTAFEQAGFVDGFKVELLPKGADPQDVRYNMIQWVHRATRGWSYGSVIHDPRNGEIIKGHVTLGSLRVRQDLLIARGLTAGWQDRGAADKASMEMALARIRQLSAHELGHTIGISHNFAASSTHDASVMDYPHPKFTLNNGKIDINNAYGVGVGKWDEFAIKYGYGKFDSQKEQKQSLQALIAQAHKDGLRNIGESDSRAADASHIYASLWDNGTNAIDELNRMQKVRQQALKDFNVNVLLDGQPLGELSDALVPMYLLSRYQINAAAKYIGGTDYDYGYTNKWQFSSNESQRSSLKALLDALSPQQLALPTALKTQLVPKSGAYRRTRESFASRLGVISDELGMAEVLSRHISDNILQPKRLNRIDEAHRGSAERLSIKALLTQVLNSTWFNKPSQTNMVRLWMRTNAVVADSILASLHHPNTSAEVKAMMAEHLVLTSKQLARYARQNSGDSEAHLQWLAAGINKGLKEPKYRLINEPLALPPGSPI</sequence>
<protein>
    <submittedName>
        <fullName evidence="4">DUF5117 domain-containing protein</fullName>
    </submittedName>
</protein>
<dbReference type="GO" id="GO:0008237">
    <property type="term" value="F:metallopeptidase activity"/>
    <property type="evidence" value="ECO:0007669"/>
    <property type="project" value="InterPro"/>
</dbReference>
<dbReference type="PANTHER" id="PTHR38478">
    <property type="entry name" value="PEPTIDASE M1A AND M12B"/>
    <property type="match status" value="1"/>
</dbReference>
<evidence type="ECO:0000313" key="5">
    <source>
        <dbReference type="Proteomes" id="UP000281474"/>
    </source>
</evidence>
<gene>
    <name evidence="4" type="ORF">D5018_04530</name>
</gene>